<reference evidence="2 3" key="1">
    <citation type="submission" date="2024-04" db="EMBL/GenBank/DDBJ databases">
        <title>New Clade of Flavobacterium.</title>
        <authorList>
            <person name="Matos L."/>
            <person name="Proenca D.N."/>
            <person name="Fransisco R.M."/>
            <person name="Chung A.P."/>
            <person name="Maccario L."/>
            <person name="Sorensen S.J."/>
            <person name="Morais P.V."/>
        </authorList>
    </citation>
    <scope>NUCLEOTIDE SEQUENCE [LARGE SCALE GENOMIC DNA]</scope>
    <source>
        <strain evidence="2 3">FZUC8N2.13</strain>
    </source>
</reference>
<evidence type="ECO:0000256" key="1">
    <source>
        <dbReference type="SAM" id="Phobius"/>
    </source>
</evidence>
<feature type="transmembrane region" description="Helical" evidence="1">
    <location>
        <begin position="82"/>
        <end position="106"/>
    </location>
</feature>
<proteinExistence type="predicted"/>
<gene>
    <name evidence="2" type="ORF">AAGV28_02800</name>
</gene>
<accession>A0ABV4T8E6</accession>
<feature type="transmembrane region" description="Helical" evidence="1">
    <location>
        <begin position="50"/>
        <end position="70"/>
    </location>
</feature>
<keyword evidence="3" id="KW-1185">Reference proteome</keyword>
<keyword evidence="1" id="KW-1133">Transmembrane helix</keyword>
<name>A0ABV4T8E6_9FLAO</name>
<dbReference type="Proteomes" id="UP001574169">
    <property type="component" value="Unassembled WGS sequence"/>
</dbReference>
<organism evidence="2 3">
    <name type="scientific">Flavobacterium zubiriense</name>
    <dbReference type="NCBI Taxonomy" id="3138075"/>
    <lineage>
        <taxon>Bacteria</taxon>
        <taxon>Pseudomonadati</taxon>
        <taxon>Bacteroidota</taxon>
        <taxon>Flavobacteriia</taxon>
        <taxon>Flavobacteriales</taxon>
        <taxon>Flavobacteriaceae</taxon>
        <taxon>Flavobacterium</taxon>
    </lineage>
</organism>
<sequence>MDISIAVILFQIGIFLIMSYAGSKGIWYLNILTIIIIVFTLTNIKTSPLMILQFFTIIISYVFCLNRIEANKYPKTPRKKHTIELILIILLNIAILCLMIYGWGWFTISYFKNYGSWSEEWFLNSLGTISYIIMLGFAFMISGLRYFSLKKNFKEFINRF</sequence>
<protein>
    <submittedName>
        <fullName evidence="2">Uncharacterized protein</fullName>
    </submittedName>
</protein>
<evidence type="ECO:0000313" key="3">
    <source>
        <dbReference type="Proteomes" id="UP001574169"/>
    </source>
</evidence>
<keyword evidence="1" id="KW-0472">Membrane</keyword>
<dbReference type="RefSeq" id="WP_373405304.1">
    <property type="nucleotide sequence ID" value="NZ_JBCFQL010000002.1"/>
</dbReference>
<dbReference type="EMBL" id="JBCFQL010000002">
    <property type="protein sequence ID" value="MFA9190290.1"/>
    <property type="molecule type" value="Genomic_DNA"/>
</dbReference>
<evidence type="ECO:0000313" key="2">
    <source>
        <dbReference type="EMBL" id="MFA9190290.1"/>
    </source>
</evidence>
<keyword evidence="1" id="KW-0812">Transmembrane</keyword>
<comment type="caution">
    <text evidence="2">The sequence shown here is derived from an EMBL/GenBank/DDBJ whole genome shotgun (WGS) entry which is preliminary data.</text>
</comment>
<feature type="transmembrane region" description="Helical" evidence="1">
    <location>
        <begin position="27"/>
        <end position="44"/>
    </location>
</feature>
<feature type="transmembrane region" description="Helical" evidence="1">
    <location>
        <begin position="126"/>
        <end position="147"/>
    </location>
</feature>
<feature type="transmembrane region" description="Helical" evidence="1">
    <location>
        <begin position="6"/>
        <end position="22"/>
    </location>
</feature>